<keyword evidence="2 8" id="KW-0813">Transport</keyword>
<evidence type="ECO:0000256" key="9">
    <source>
        <dbReference type="RuleBase" id="RU003357"/>
    </source>
</evidence>
<dbReference type="SUPFAM" id="SSF56935">
    <property type="entry name" value="Porins"/>
    <property type="match status" value="1"/>
</dbReference>
<evidence type="ECO:0000259" key="11">
    <source>
        <dbReference type="Pfam" id="PF07715"/>
    </source>
</evidence>
<feature type="domain" description="TonB-dependent receptor-like beta-barrel" evidence="10">
    <location>
        <begin position="386"/>
        <end position="776"/>
    </location>
</feature>
<dbReference type="Pfam" id="PF07715">
    <property type="entry name" value="Plug"/>
    <property type="match status" value="1"/>
</dbReference>
<evidence type="ECO:0000313" key="12">
    <source>
        <dbReference type="EMBL" id="HIY68025.1"/>
    </source>
</evidence>
<dbReference type="GO" id="GO:0009279">
    <property type="term" value="C:cell outer membrane"/>
    <property type="evidence" value="ECO:0007669"/>
    <property type="project" value="UniProtKB-SubCell"/>
</dbReference>
<dbReference type="PROSITE" id="PS52016">
    <property type="entry name" value="TONB_DEPENDENT_REC_3"/>
    <property type="match status" value="1"/>
</dbReference>
<evidence type="ECO:0000256" key="6">
    <source>
        <dbReference type="ARBA" id="ARBA00023136"/>
    </source>
</evidence>
<comment type="caution">
    <text evidence="12">The sequence shown here is derived from an EMBL/GenBank/DDBJ whole genome shotgun (WGS) entry which is preliminary data.</text>
</comment>
<dbReference type="InterPro" id="IPR036942">
    <property type="entry name" value="Beta-barrel_TonB_sf"/>
</dbReference>
<gene>
    <name evidence="12" type="ORF">H9828_01255</name>
</gene>
<keyword evidence="4 8" id="KW-0812">Transmembrane</keyword>
<name>A0A9D1YZN7_9BACT</name>
<dbReference type="Proteomes" id="UP000886844">
    <property type="component" value="Unassembled WGS sequence"/>
</dbReference>
<dbReference type="NCBIfam" id="TIGR04056">
    <property type="entry name" value="OMP_RagA_SusC"/>
    <property type="match status" value="1"/>
</dbReference>
<dbReference type="Gene3D" id="2.60.40.1120">
    <property type="entry name" value="Carboxypeptidase-like, regulatory domain"/>
    <property type="match status" value="1"/>
</dbReference>
<keyword evidence="3 8" id="KW-1134">Transmembrane beta strand</keyword>
<dbReference type="Gene3D" id="2.40.170.20">
    <property type="entry name" value="TonB-dependent receptor, beta-barrel domain"/>
    <property type="match status" value="1"/>
</dbReference>
<comment type="similarity">
    <text evidence="8 9">Belongs to the TonB-dependent receptor family.</text>
</comment>
<dbReference type="Pfam" id="PF13715">
    <property type="entry name" value="CarbopepD_reg_2"/>
    <property type="match status" value="1"/>
</dbReference>
<dbReference type="InterPro" id="IPR000531">
    <property type="entry name" value="Beta-barrel_TonB"/>
</dbReference>
<dbReference type="InterPro" id="IPR039426">
    <property type="entry name" value="TonB-dep_rcpt-like"/>
</dbReference>
<keyword evidence="6 8" id="KW-0472">Membrane</keyword>
<dbReference type="EMBL" id="DXDA01000012">
    <property type="protein sequence ID" value="HIY68025.1"/>
    <property type="molecule type" value="Genomic_DNA"/>
</dbReference>
<protein>
    <submittedName>
        <fullName evidence="12">TonB-dependent receptor</fullName>
    </submittedName>
</protein>
<keyword evidence="5 9" id="KW-0798">TonB box</keyword>
<comment type="subcellular location">
    <subcellularLocation>
        <location evidence="1 8">Cell outer membrane</location>
        <topology evidence="1 8">Multi-pass membrane protein</topology>
    </subcellularLocation>
</comment>
<dbReference type="InterPro" id="IPR008969">
    <property type="entry name" value="CarboxyPept-like_regulatory"/>
</dbReference>
<proteinExistence type="inferred from homology"/>
<keyword evidence="12" id="KW-0675">Receptor</keyword>
<evidence type="ECO:0000256" key="1">
    <source>
        <dbReference type="ARBA" id="ARBA00004571"/>
    </source>
</evidence>
<dbReference type="AlphaFoldDB" id="A0A9D1YZN7"/>
<dbReference type="FunFam" id="2.170.130.10:FF:000003">
    <property type="entry name" value="SusC/RagA family TonB-linked outer membrane protein"/>
    <property type="match status" value="1"/>
</dbReference>
<evidence type="ECO:0000256" key="2">
    <source>
        <dbReference type="ARBA" id="ARBA00022448"/>
    </source>
</evidence>
<evidence type="ECO:0000256" key="8">
    <source>
        <dbReference type="PROSITE-ProRule" id="PRU01360"/>
    </source>
</evidence>
<feature type="domain" description="TonB-dependent receptor plug" evidence="11">
    <location>
        <begin position="103"/>
        <end position="207"/>
    </location>
</feature>
<reference evidence="12" key="1">
    <citation type="journal article" date="2021" name="PeerJ">
        <title>Extensive microbial diversity within the chicken gut microbiome revealed by metagenomics and culture.</title>
        <authorList>
            <person name="Gilroy R."/>
            <person name="Ravi A."/>
            <person name="Getino M."/>
            <person name="Pursley I."/>
            <person name="Horton D.L."/>
            <person name="Alikhan N.F."/>
            <person name="Baker D."/>
            <person name="Gharbi K."/>
            <person name="Hall N."/>
            <person name="Watson M."/>
            <person name="Adriaenssens E.M."/>
            <person name="Foster-Nyarko E."/>
            <person name="Jarju S."/>
            <person name="Secka A."/>
            <person name="Antonio M."/>
            <person name="Oren A."/>
            <person name="Chaudhuri R.R."/>
            <person name="La Ragione R."/>
            <person name="Hildebrand F."/>
            <person name="Pallen M.J."/>
        </authorList>
    </citation>
    <scope>NUCLEOTIDE SEQUENCE</scope>
    <source>
        <strain evidence="12">5134</strain>
    </source>
</reference>
<keyword evidence="7 8" id="KW-0998">Cell outer membrane</keyword>
<evidence type="ECO:0000313" key="13">
    <source>
        <dbReference type="Proteomes" id="UP000886844"/>
    </source>
</evidence>
<accession>A0A9D1YZN7</accession>
<sequence>MGTVAAQESKLSVKCVVEDKSGPLAGVNVYVKGTTNGTITNSKGVASLNQVKAEDTIVFSFVGYIQQEVVVGNRTTLEIILQQDDLTLEDVVVVGYGTQKKVNLTGAVSQIDINESFLSKPLTNVSSALAGLNAGVQANQTSGQPGSDNASIYIRGIGTLNNNAPLILIDGIEGPIDAINPADIESISFLKDAAASAIYGVRAGNGVVLVTTKQAERNKVSVTYNGSIALTQPVNLIDLVSNYADYMEFFNEAQANSGILVPQYNQETIDLWREKSKSPNEVNELGVPNYVAYPNTDWQKVLFQNSYIQSHNISMTAGGDKTRMLLSANYVDNPGLVENTGVKRYNIRANAEADVTKWLTLGTKTYASQDDYEMGNFSSANSYLIQTNPGVYPRWNGQYGAPEASEENPMSNNLLEKLNNTDGTKRSSRINTTLFSKINFMSNLSWEFRFNYNRRFDEQHTWPQRGGAVRFSTGTVAREPMALADMSVNTYNFTNYSYTLENLLRYNVTIAKNHEISALAGYQEFYYQSSWLSTEKKGLADEYATIPSGATTLISTEGSKNDNASRSWFGRLNYAYKSRYLFEGNLRYDGTSKFHPKYRWGLFPSAAVAWRITEENFMKWSRKYLDNLKIRVSYGQLGNSAASGDYDYQSNYAFTAGYSLNNVEQIAINAAKIANINMGWERTNMFNVGLDLAAFGNRLNFQADVYNRVTKGILYVPTLIPSMGNKTSASMNLANVQNRGVELTVGWKDHIKDFHYSISANMAFNKNRVLKYQGSLKQGWVTDKDGNRKWVSNLSDVSNGSTRRVLEGHEMYVYYLMPTYKGSGKHFNADGTVDINGGPVDGMIRTEDDMKWLQAMMEAGYQFSPGNTVGKNNIWYGDYIYADTNQDKIYGNSYDNEFINKSTTPRVNYGIQVSLQYKGFDFYMNWAGSAGFMLYWAPNGGYNSSNLTHGFGINKEIAYNHYFYDPEDPNNARTNIHGKYERLTVGNAGTQNNVASTRFLHKGDFLKLKNLVLGYTLPIKRVANFRMPKIRVFLSGDNLLLITKFPGQDPELGANPTYSSVRQFSAGLNVTF</sequence>
<evidence type="ECO:0000256" key="7">
    <source>
        <dbReference type="ARBA" id="ARBA00023237"/>
    </source>
</evidence>
<dbReference type="SUPFAM" id="SSF49464">
    <property type="entry name" value="Carboxypeptidase regulatory domain-like"/>
    <property type="match status" value="1"/>
</dbReference>
<reference evidence="12" key="2">
    <citation type="submission" date="2021-04" db="EMBL/GenBank/DDBJ databases">
        <authorList>
            <person name="Gilroy R."/>
        </authorList>
    </citation>
    <scope>NUCLEOTIDE SEQUENCE</scope>
    <source>
        <strain evidence="12">5134</strain>
    </source>
</reference>
<dbReference type="Gene3D" id="2.170.130.10">
    <property type="entry name" value="TonB-dependent receptor, plug domain"/>
    <property type="match status" value="1"/>
</dbReference>
<dbReference type="InterPro" id="IPR023996">
    <property type="entry name" value="TonB-dep_OMP_SusC/RagA"/>
</dbReference>
<dbReference type="InterPro" id="IPR012910">
    <property type="entry name" value="Plug_dom"/>
</dbReference>
<dbReference type="InterPro" id="IPR037066">
    <property type="entry name" value="Plug_dom_sf"/>
</dbReference>
<evidence type="ECO:0000256" key="3">
    <source>
        <dbReference type="ARBA" id="ARBA00022452"/>
    </source>
</evidence>
<organism evidence="12 13">
    <name type="scientific">Candidatus Alistipes intestinigallinarum</name>
    <dbReference type="NCBI Taxonomy" id="2838440"/>
    <lineage>
        <taxon>Bacteria</taxon>
        <taxon>Pseudomonadati</taxon>
        <taxon>Bacteroidota</taxon>
        <taxon>Bacteroidia</taxon>
        <taxon>Bacteroidales</taxon>
        <taxon>Rikenellaceae</taxon>
        <taxon>Alistipes</taxon>
    </lineage>
</organism>
<dbReference type="Pfam" id="PF00593">
    <property type="entry name" value="TonB_dep_Rec_b-barrel"/>
    <property type="match status" value="1"/>
</dbReference>
<dbReference type="InterPro" id="IPR023997">
    <property type="entry name" value="TonB-dep_OMP_SusC/RagA_CS"/>
</dbReference>
<evidence type="ECO:0000256" key="4">
    <source>
        <dbReference type="ARBA" id="ARBA00022692"/>
    </source>
</evidence>
<evidence type="ECO:0000259" key="10">
    <source>
        <dbReference type="Pfam" id="PF00593"/>
    </source>
</evidence>
<dbReference type="NCBIfam" id="TIGR04057">
    <property type="entry name" value="SusC_RagA_signa"/>
    <property type="match status" value="1"/>
</dbReference>
<evidence type="ECO:0000256" key="5">
    <source>
        <dbReference type="ARBA" id="ARBA00023077"/>
    </source>
</evidence>